<keyword evidence="1" id="KW-1133">Transmembrane helix</keyword>
<gene>
    <name evidence="2" type="ORF">COT80_02965</name>
</gene>
<accession>A0A2H0W358</accession>
<protein>
    <submittedName>
        <fullName evidence="2">Uncharacterized protein</fullName>
    </submittedName>
</protein>
<keyword evidence="1" id="KW-0812">Transmembrane</keyword>
<feature type="transmembrane region" description="Helical" evidence="1">
    <location>
        <begin position="49"/>
        <end position="69"/>
    </location>
</feature>
<name>A0A2H0W358_9BACT</name>
<dbReference type="AlphaFoldDB" id="A0A2H0W358"/>
<keyword evidence="1" id="KW-0472">Membrane</keyword>
<organism evidence="2 3">
    <name type="scientific">Candidatus Buchananbacteria bacterium CG10_big_fil_rev_8_21_14_0_10_33_19</name>
    <dbReference type="NCBI Taxonomy" id="1974525"/>
    <lineage>
        <taxon>Bacteria</taxon>
        <taxon>Candidatus Buchananiibacteriota</taxon>
    </lineage>
</organism>
<dbReference type="EMBL" id="PEZY01000012">
    <property type="protein sequence ID" value="PIS05707.1"/>
    <property type="molecule type" value="Genomic_DNA"/>
</dbReference>
<evidence type="ECO:0000313" key="3">
    <source>
        <dbReference type="Proteomes" id="UP000229056"/>
    </source>
</evidence>
<reference evidence="3" key="1">
    <citation type="submission" date="2017-09" db="EMBL/GenBank/DDBJ databases">
        <title>Depth-based differentiation of microbial function through sediment-hosted aquifers and enrichment of novel symbionts in the deep terrestrial subsurface.</title>
        <authorList>
            <person name="Probst A.J."/>
            <person name="Ladd B."/>
            <person name="Jarett J.K."/>
            <person name="Geller-Mcgrath D.E."/>
            <person name="Sieber C.M.K."/>
            <person name="Emerson J.B."/>
            <person name="Anantharaman K."/>
            <person name="Thomas B.C."/>
            <person name="Malmstrom R."/>
            <person name="Stieglmeier M."/>
            <person name="Klingl A."/>
            <person name="Woyke T."/>
            <person name="Ryan C.M."/>
            <person name="Banfield J.F."/>
        </authorList>
    </citation>
    <scope>NUCLEOTIDE SEQUENCE [LARGE SCALE GENOMIC DNA]</scope>
</reference>
<dbReference type="Proteomes" id="UP000229056">
    <property type="component" value="Unassembled WGS sequence"/>
</dbReference>
<sequence>MEEEFNSLDKNSVNNKSSIEDLLRENIRYNRAIFSDMQKIKRHMMWRTIFNVIWLILFVAPLIVAAIWLPSFISDFTAQFQGFTGNSSNTIDLLQQLQQLK</sequence>
<proteinExistence type="predicted"/>
<evidence type="ECO:0000313" key="2">
    <source>
        <dbReference type="EMBL" id="PIS05707.1"/>
    </source>
</evidence>
<comment type="caution">
    <text evidence="2">The sequence shown here is derived from an EMBL/GenBank/DDBJ whole genome shotgun (WGS) entry which is preliminary data.</text>
</comment>
<evidence type="ECO:0000256" key="1">
    <source>
        <dbReference type="SAM" id="Phobius"/>
    </source>
</evidence>